<dbReference type="InterPro" id="IPR008775">
    <property type="entry name" value="Phytyl_CoA_dOase-like"/>
</dbReference>
<dbReference type="EMBL" id="KE148186">
    <property type="protein sequence ID" value="EPE02151.1"/>
    <property type="molecule type" value="Genomic_DNA"/>
</dbReference>
<name>S3BS01_OPHP1</name>
<dbReference type="OMA" id="YEWLESW"/>
<dbReference type="PANTHER" id="PTHR31630">
    <property type="entry name" value="PHYTANOYL-COA DIOXYGENASE-RELATED-RELATED"/>
    <property type="match status" value="1"/>
</dbReference>
<evidence type="ECO:0000313" key="2">
    <source>
        <dbReference type="Proteomes" id="UP000016923"/>
    </source>
</evidence>
<dbReference type="Pfam" id="PF05721">
    <property type="entry name" value="PhyH"/>
    <property type="match status" value="1"/>
</dbReference>
<evidence type="ECO:0000313" key="1">
    <source>
        <dbReference type="EMBL" id="EPE02151.1"/>
    </source>
</evidence>
<keyword evidence="1" id="KW-0223">Dioxygenase</keyword>
<keyword evidence="2" id="KW-1185">Reference proteome</keyword>
<proteinExistence type="predicted"/>
<dbReference type="AlphaFoldDB" id="S3BS01"/>
<organism evidence="1 2">
    <name type="scientific">Ophiostoma piceae (strain UAMH 11346)</name>
    <name type="common">Sap stain fungus</name>
    <dbReference type="NCBI Taxonomy" id="1262450"/>
    <lineage>
        <taxon>Eukaryota</taxon>
        <taxon>Fungi</taxon>
        <taxon>Dikarya</taxon>
        <taxon>Ascomycota</taxon>
        <taxon>Pezizomycotina</taxon>
        <taxon>Sordariomycetes</taxon>
        <taxon>Sordariomycetidae</taxon>
        <taxon>Ophiostomatales</taxon>
        <taxon>Ophiostomataceae</taxon>
        <taxon>Ophiostoma</taxon>
    </lineage>
</organism>
<sequence>MLERILNGEEVEGTPEWLLDLKTKGWTVVPGVLSPEKAAHYAGKGYEWLESWGLGFDRSDPSTRKVENLPYCTRGGLYNRYGLAHEQFIWDLKSEPSLIEKFAQVWGTEELLVSFDGLNLSVADRSRPKTDPIFAPWAHVDQCPDRTTLHCVQGILNFLDNGPDDGGLTVLEGSHKYYSELWKHFDDKKGPTGWSKSEYQSLDPDMSKWLEGKGCKWVKICAKPGDLLLWESRTVHYGSVPAGTSDRFAAYVCYKPASQMNEKTRQDRLDAFAKKECTAHDPTIVRTNPRLPPNEHPTYNVMLNQPLQQPVLSKRAKQLIGIEAY</sequence>
<protein>
    <submittedName>
        <fullName evidence="1">Phytanoyl-dioxygenase</fullName>
    </submittedName>
</protein>
<dbReference type="GO" id="GO:0051213">
    <property type="term" value="F:dioxygenase activity"/>
    <property type="evidence" value="ECO:0007669"/>
    <property type="project" value="UniProtKB-KW"/>
</dbReference>
<dbReference type="eggNOG" id="ENOG502QZ63">
    <property type="taxonomic scope" value="Eukaryota"/>
</dbReference>
<accession>S3BS01</accession>
<dbReference type="SUPFAM" id="SSF51197">
    <property type="entry name" value="Clavaminate synthase-like"/>
    <property type="match status" value="1"/>
</dbReference>
<keyword evidence="1" id="KW-0560">Oxidoreductase</keyword>
<dbReference type="VEuPathDB" id="FungiDB:F503_06155"/>
<reference evidence="1 2" key="1">
    <citation type="journal article" date="2013" name="BMC Genomics">
        <title>The genome and transcriptome of the pine saprophyte Ophiostoma piceae, and a comparison with the bark beetle-associated pine pathogen Grosmannia clavigera.</title>
        <authorList>
            <person name="Haridas S."/>
            <person name="Wang Y."/>
            <person name="Lim L."/>
            <person name="Massoumi Alamouti S."/>
            <person name="Jackman S."/>
            <person name="Docking R."/>
            <person name="Robertson G."/>
            <person name="Birol I."/>
            <person name="Bohlmann J."/>
            <person name="Breuil C."/>
        </authorList>
    </citation>
    <scope>NUCLEOTIDE SEQUENCE [LARGE SCALE GENOMIC DNA]</scope>
    <source>
        <strain evidence="1 2">UAMH 11346</strain>
    </source>
</reference>
<dbReference type="OrthoDB" id="445007at2759"/>
<dbReference type="Gene3D" id="2.60.120.620">
    <property type="entry name" value="q2cbj1_9rhob like domain"/>
    <property type="match status" value="1"/>
</dbReference>
<dbReference type="PANTHER" id="PTHR31630:SF6">
    <property type="entry name" value="PHYTANOYL-COA DIOXYGENASE-RELATED"/>
    <property type="match status" value="1"/>
</dbReference>
<gene>
    <name evidence="1" type="ORF">F503_06155</name>
</gene>
<dbReference type="HOGENOM" id="CLU_049199_0_0_1"/>
<dbReference type="Proteomes" id="UP000016923">
    <property type="component" value="Unassembled WGS sequence"/>
</dbReference>